<proteinExistence type="predicted"/>
<dbReference type="RefSeq" id="WP_115828635.1">
    <property type="nucleotide sequence ID" value="NZ_QNUL01000001.1"/>
</dbReference>
<evidence type="ECO:0000313" key="1">
    <source>
        <dbReference type="EMBL" id="REA64026.1"/>
    </source>
</evidence>
<dbReference type="OrthoDB" id="1494789at2"/>
<sequence length="97" mass="11364">MEKDQLIATDKFCIYYNVSEPFIESLISMGMIETVIVSEISYLKIPHLTQIERMIRLHDELDLTPEGIEVVHILLEKIGVLNEELMALKNRIRFYEP</sequence>
<reference evidence="1 2" key="1">
    <citation type="submission" date="2018-07" db="EMBL/GenBank/DDBJ databases">
        <title>Dyadobacter roseus sp. nov., isolated from rose rhizosphere soil.</title>
        <authorList>
            <person name="Chen L."/>
        </authorList>
    </citation>
    <scope>NUCLEOTIDE SEQUENCE [LARGE SCALE GENOMIC DNA]</scope>
    <source>
        <strain evidence="1 2">RS19</strain>
    </source>
</reference>
<dbReference type="EMBL" id="QNUL01000001">
    <property type="protein sequence ID" value="REA64026.1"/>
    <property type="molecule type" value="Genomic_DNA"/>
</dbReference>
<dbReference type="AlphaFoldDB" id="A0A3D8YGS8"/>
<dbReference type="Proteomes" id="UP000256373">
    <property type="component" value="Unassembled WGS sequence"/>
</dbReference>
<accession>A0A3D8YGS8</accession>
<name>A0A3D8YGS8_9BACT</name>
<evidence type="ECO:0000313" key="2">
    <source>
        <dbReference type="Proteomes" id="UP000256373"/>
    </source>
</evidence>
<organism evidence="1 2">
    <name type="scientific">Dyadobacter luteus</name>
    <dbReference type="NCBI Taxonomy" id="2259619"/>
    <lineage>
        <taxon>Bacteria</taxon>
        <taxon>Pseudomonadati</taxon>
        <taxon>Bacteroidota</taxon>
        <taxon>Cytophagia</taxon>
        <taxon>Cytophagales</taxon>
        <taxon>Spirosomataceae</taxon>
        <taxon>Dyadobacter</taxon>
    </lineage>
</organism>
<comment type="caution">
    <text evidence="1">The sequence shown here is derived from an EMBL/GenBank/DDBJ whole genome shotgun (WGS) entry which is preliminary data.</text>
</comment>
<dbReference type="Pfam" id="PF13591">
    <property type="entry name" value="MerR_2"/>
    <property type="match status" value="1"/>
</dbReference>
<keyword evidence="2" id="KW-1185">Reference proteome</keyword>
<gene>
    <name evidence="1" type="ORF">DSL64_00210</name>
</gene>
<protein>
    <recommendedName>
        <fullName evidence="3">MerR family transcriptional regulator</fullName>
    </recommendedName>
</protein>
<dbReference type="Gene3D" id="1.10.1660.10">
    <property type="match status" value="1"/>
</dbReference>
<evidence type="ECO:0008006" key="3">
    <source>
        <dbReference type="Google" id="ProtNLM"/>
    </source>
</evidence>